<name>A0A026W020_OOCBI</name>
<organism evidence="2 3">
    <name type="scientific">Ooceraea biroi</name>
    <name type="common">Clonal raider ant</name>
    <name type="synonym">Cerapachys biroi</name>
    <dbReference type="NCBI Taxonomy" id="2015173"/>
    <lineage>
        <taxon>Eukaryota</taxon>
        <taxon>Metazoa</taxon>
        <taxon>Ecdysozoa</taxon>
        <taxon>Arthropoda</taxon>
        <taxon>Hexapoda</taxon>
        <taxon>Insecta</taxon>
        <taxon>Pterygota</taxon>
        <taxon>Neoptera</taxon>
        <taxon>Endopterygota</taxon>
        <taxon>Hymenoptera</taxon>
        <taxon>Apocrita</taxon>
        <taxon>Aculeata</taxon>
        <taxon>Formicoidea</taxon>
        <taxon>Formicidae</taxon>
        <taxon>Dorylinae</taxon>
        <taxon>Ooceraea</taxon>
    </lineage>
</organism>
<feature type="region of interest" description="Disordered" evidence="1">
    <location>
        <begin position="31"/>
        <end position="55"/>
    </location>
</feature>
<accession>A0A026W020</accession>
<reference evidence="2 3" key="1">
    <citation type="journal article" date="2014" name="Curr. Biol.">
        <title>The genome of the clonal raider ant Cerapachys biroi.</title>
        <authorList>
            <person name="Oxley P.R."/>
            <person name="Ji L."/>
            <person name="Fetter-Pruneda I."/>
            <person name="McKenzie S.K."/>
            <person name="Li C."/>
            <person name="Hu H."/>
            <person name="Zhang G."/>
            <person name="Kronauer D.J."/>
        </authorList>
    </citation>
    <scope>NUCLEOTIDE SEQUENCE [LARGE SCALE GENOMIC DNA]</scope>
</reference>
<dbReference type="AlphaFoldDB" id="A0A026W020"/>
<evidence type="ECO:0000313" key="3">
    <source>
        <dbReference type="Proteomes" id="UP000053097"/>
    </source>
</evidence>
<feature type="compositionally biased region" description="Basic and acidic residues" evidence="1">
    <location>
        <begin position="31"/>
        <end position="41"/>
    </location>
</feature>
<dbReference type="Proteomes" id="UP000053097">
    <property type="component" value="Unassembled WGS sequence"/>
</dbReference>
<evidence type="ECO:0000256" key="1">
    <source>
        <dbReference type="SAM" id="MobiDB-lite"/>
    </source>
</evidence>
<evidence type="ECO:0000313" key="2">
    <source>
        <dbReference type="EMBL" id="EZA49362.1"/>
    </source>
</evidence>
<gene>
    <name evidence="2" type="ORF">X777_11858</name>
</gene>
<sequence length="55" mass="6365">MSLDNLPPHLDKAQCALNDYPTTFIRVSEENKPMNRAREQLQRSYVERGSMMAPN</sequence>
<proteinExistence type="predicted"/>
<protein>
    <submittedName>
        <fullName evidence="2">Uncharacterized protein</fullName>
    </submittedName>
</protein>
<keyword evidence="3" id="KW-1185">Reference proteome</keyword>
<dbReference type="EMBL" id="KK107519">
    <property type="protein sequence ID" value="EZA49362.1"/>
    <property type="molecule type" value="Genomic_DNA"/>
</dbReference>